<feature type="transmembrane region" description="Helical" evidence="1">
    <location>
        <begin position="25"/>
        <end position="46"/>
    </location>
</feature>
<protein>
    <submittedName>
        <fullName evidence="2">Uncharacterized protein</fullName>
    </submittedName>
</protein>
<keyword evidence="1" id="KW-0472">Membrane</keyword>
<gene>
    <name evidence="2" type="ORF">QR680_014463</name>
</gene>
<proteinExistence type="predicted"/>
<keyword evidence="3" id="KW-1185">Reference proteome</keyword>
<name>A0AA39M3Y5_9BILA</name>
<reference evidence="2" key="1">
    <citation type="submission" date="2023-06" db="EMBL/GenBank/DDBJ databases">
        <title>Genomic analysis of the entomopathogenic nematode Steinernema hermaphroditum.</title>
        <authorList>
            <person name="Schwarz E.M."/>
            <person name="Heppert J.K."/>
            <person name="Baniya A."/>
            <person name="Schwartz H.T."/>
            <person name="Tan C.-H."/>
            <person name="Antoshechkin I."/>
            <person name="Sternberg P.W."/>
            <person name="Goodrich-Blair H."/>
            <person name="Dillman A.R."/>
        </authorList>
    </citation>
    <scope>NUCLEOTIDE SEQUENCE</scope>
    <source>
        <strain evidence="2">PS9179</strain>
        <tissue evidence="2">Whole animal</tissue>
    </source>
</reference>
<keyword evidence="1" id="KW-1133">Transmembrane helix</keyword>
<accession>A0AA39M3Y5</accession>
<organism evidence="2 3">
    <name type="scientific">Steinernema hermaphroditum</name>
    <dbReference type="NCBI Taxonomy" id="289476"/>
    <lineage>
        <taxon>Eukaryota</taxon>
        <taxon>Metazoa</taxon>
        <taxon>Ecdysozoa</taxon>
        <taxon>Nematoda</taxon>
        <taxon>Chromadorea</taxon>
        <taxon>Rhabditida</taxon>
        <taxon>Tylenchina</taxon>
        <taxon>Panagrolaimomorpha</taxon>
        <taxon>Strongyloidoidea</taxon>
        <taxon>Steinernematidae</taxon>
        <taxon>Steinernema</taxon>
    </lineage>
</organism>
<evidence type="ECO:0000313" key="2">
    <source>
        <dbReference type="EMBL" id="KAK0420017.1"/>
    </source>
</evidence>
<dbReference type="EMBL" id="JAUCMV010000002">
    <property type="protein sequence ID" value="KAK0420017.1"/>
    <property type="molecule type" value="Genomic_DNA"/>
</dbReference>
<evidence type="ECO:0000256" key="1">
    <source>
        <dbReference type="SAM" id="Phobius"/>
    </source>
</evidence>
<comment type="caution">
    <text evidence="2">The sequence shown here is derived from an EMBL/GenBank/DDBJ whole genome shotgun (WGS) entry which is preliminary data.</text>
</comment>
<dbReference type="Proteomes" id="UP001175271">
    <property type="component" value="Unassembled WGS sequence"/>
</dbReference>
<evidence type="ECO:0000313" key="3">
    <source>
        <dbReference type="Proteomes" id="UP001175271"/>
    </source>
</evidence>
<dbReference type="AlphaFoldDB" id="A0AA39M3Y5"/>
<sequence>MNQLLPISFTHYKCYTINVKYHRAVPAYFVMKIYACFVLLASLLILSTEATNSACYWTNCFPIHVSDMCKNGFTLKNFQLCEGRRFQRREFCCPT</sequence>
<keyword evidence="1" id="KW-0812">Transmembrane</keyword>